<dbReference type="PANTHER" id="PTHR10472:SF5">
    <property type="entry name" value="D-AMINOACYL-TRNA DEACYLASE 1"/>
    <property type="match status" value="1"/>
</dbReference>
<feature type="region of interest" description="Disordered" evidence="6">
    <location>
        <begin position="173"/>
        <end position="213"/>
    </location>
</feature>
<dbReference type="InterPro" id="IPR003732">
    <property type="entry name" value="Daa-tRNA_deacyls_DTD"/>
</dbReference>
<evidence type="ECO:0000256" key="4">
    <source>
        <dbReference type="ARBA" id="ARBA00048018"/>
    </source>
</evidence>
<accession>K1QSG6</accession>
<organism evidence="7">
    <name type="scientific">Magallana gigas</name>
    <name type="common">Pacific oyster</name>
    <name type="synonym">Crassostrea gigas</name>
    <dbReference type="NCBI Taxonomy" id="29159"/>
    <lineage>
        <taxon>Eukaryota</taxon>
        <taxon>Metazoa</taxon>
        <taxon>Spiralia</taxon>
        <taxon>Lophotrochozoa</taxon>
        <taxon>Mollusca</taxon>
        <taxon>Bivalvia</taxon>
        <taxon>Autobranchia</taxon>
        <taxon>Pteriomorphia</taxon>
        <taxon>Ostreida</taxon>
        <taxon>Ostreoidea</taxon>
        <taxon>Ostreidae</taxon>
        <taxon>Magallana</taxon>
    </lineage>
</organism>
<evidence type="ECO:0000256" key="2">
    <source>
        <dbReference type="ARBA" id="ARBA00013056"/>
    </source>
</evidence>
<dbReference type="Gene3D" id="3.50.80.10">
    <property type="entry name" value="D-tyrosyl-tRNA(Tyr) deacylase"/>
    <property type="match status" value="1"/>
</dbReference>
<sequence>MAALNLDLPFPSGTTRLAKPNSCASFAPISLPVRMRSNARESPTSRVGEETVSSIGQGLCVLIGIGRYDTAKELEYMARKILNIRLFDGEDGKRWNKSVMDKQLEVLCVSQFTLSAVLKGNKPDFHEAMGPDTSEEAYQDFLQLMRNSYNPDKIKDGKFGAYMQVHIQNDGPVTIPLDSPDNLPDPKKKKTAMVAPSVQSLSINSGEGDNSGS</sequence>
<dbReference type="HOGENOM" id="CLU_076901_0_4_1"/>
<dbReference type="GO" id="GO:0005737">
    <property type="term" value="C:cytoplasm"/>
    <property type="evidence" value="ECO:0007669"/>
    <property type="project" value="UniProtKB-SubCell"/>
</dbReference>
<keyword evidence="5" id="KW-0820">tRNA-binding</keyword>
<comment type="catalytic activity">
    <reaction evidence="4">
        <text>a D-aminoacyl-tRNA + H2O = a tRNA + a D-alpha-amino acid + H(+)</text>
        <dbReference type="Rhea" id="RHEA:13953"/>
        <dbReference type="Rhea" id="RHEA-COMP:10123"/>
        <dbReference type="Rhea" id="RHEA-COMP:10124"/>
        <dbReference type="ChEBI" id="CHEBI:15377"/>
        <dbReference type="ChEBI" id="CHEBI:15378"/>
        <dbReference type="ChEBI" id="CHEBI:59871"/>
        <dbReference type="ChEBI" id="CHEBI:78442"/>
        <dbReference type="ChEBI" id="CHEBI:79333"/>
        <dbReference type="EC" id="3.1.1.96"/>
    </reaction>
</comment>
<comment type="similarity">
    <text evidence="1 5">Belongs to the DTD family.</text>
</comment>
<feature type="compositionally biased region" description="Polar residues" evidence="6">
    <location>
        <begin position="197"/>
        <end position="213"/>
    </location>
</feature>
<protein>
    <recommendedName>
        <fullName evidence="2 5">D-aminoacyl-tRNA deacylase</fullName>
        <ecNumber evidence="2 5">3.1.1.96</ecNumber>
    </recommendedName>
</protein>
<dbReference type="InParanoid" id="K1QSG6"/>
<evidence type="ECO:0000256" key="5">
    <source>
        <dbReference type="RuleBase" id="RU003470"/>
    </source>
</evidence>
<keyword evidence="5" id="KW-0378">Hydrolase</keyword>
<evidence type="ECO:0000256" key="3">
    <source>
        <dbReference type="ARBA" id="ARBA00047676"/>
    </source>
</evidence>
<dbReference type="SUPFAM" id="SSF69500">
    <property type="entry name" value="DTD-like"/>
    <property type="match status" value="1"/>
</dbReference>
<keyword evidence="5" id="KW-0963">Cytoplasm</keyword>
<comment type="subcellular location">
    <subcellularLocation>
        <location evidence="5">Cytoplasm</location>
    </subcellularLocation>
</comment>
<dbReference type="NCBIfam" id="TIGR00256">
    <property type="entry name" value="D-aminoacyl-tRNA deacylase"/>
    <property type="match status" value="1"/>
</dbReference>
<name>K1QSG6_MAGGI</name>
<evidence type="ECO:0000256" key="6">
    <source>
        <dbReference type="SAM" id="MobiDB-lite"/>
    </source>
</evidence>
<gene>
    <name evidence="7" type="ORF">CGI_10025399</name>
</gene>
<dbReference type="InterPro" id="IPR023509">
    <property type="entry name" value="DTD-like_sf"/>
</dbReference>
<dbReference type="FunCoup" id="K1QSG6">
    <property type="interactions" value="449"/>
</dbReference>
<keyword evidence="5" id="KW-0694">RNA-binding</keyword>
<dbReference type="GO" id="GO:0000049">
    <property type="term" value="F:tRNA binding"/>
    <property type="evidence" value="ECO:0007669"/>
    <property type="project" value="UniProtKB-KW"/>
</dbReference>
<dbReference type="EMBL" id="JH818024">
    <property type="protein sequence ID" value="EKC39842.1"/>
    <property type="molecule type" value="Genomic_DNA"/>
</dbReference>
<dbReference type="FunFam" id="3.50.80.10:FF:000001">
    <property type="entry name" value="D-aminoacyl-tRNA deacylase"/>
    <property type="match status" value="1"/>
</dbReference>
<evidence type="ECO:0000313" key="7">
    <source>
        <dbReference type="EMBL" id="EKC39842.1"/>
    </source>
</evidence>
<dbReference type="PANTHER" id="PTHR10472">
    <property type="entry name" value="D-TYROSYL-TRNA TYR DEACYLASE"/>
    <property type="match status" value="1"/>
</dbReference>
<dbReference type="Pfam" id="PF02580">
    <property type="entry name" value="Tyr_Deacylase"/>
    <property type="match status" value="1"/>
</dbReference>
<reference evidence="7" key="1">
    <citation type="journal article" date="2012" name="Nature">
        <title>The oyster genome reveals stress adaptation and complexity of shell formation.</title>
        <authorList>
            <person name="Zhang G."/>
            <person name="Fang X."/>
            <person name="Guo X."/>
            <person name="Li L."/>
            <person name="Luo R."/>
            <person name="Xu F."/>
            <person name="Yang P."/>
            <person name="Zhang L."/>
            <person name="Wang X."/>
            <person name="Qi H."/>
            <person name="Xiong Z."/>
            <person name="Que H."/>
            <person name="Xie Y."/>
            <person name="Holland P.W."/>
            <person name="Paps J."/>
            <person name="Zhu Y."/>
            <person name="Wu F."/>
            <person name="Chen Y."/>
            <person name="Wang J."/>
            <person name="Peng C."/>
            <person name="Meng J."/>
            <person name="Yang L."/>
            <person name="Liu J."/>
            <person name="Wen B."/>
            <person name="Zhang N."/>
            <person name="Huang Z."/>
            <person name="Zhu Q."/>
            <person name="Feng Y."/>
            <person name="Mount A."/>
            <person name="Hedgecock D."/>
            <person name="Xu Z."/>
            <person name="Liu Y."/>
            <person name="Domazet-Loso T."/>
            <person name="Du Y."/>
            <person name="Sun X."/>
            <person name="Zhang S."/>
            <person name="Liu B."/>
            <person name="Cheng P."/>
            <person name="Jiang X."/>
            <person name="Li J."/>
            <person name="Fan D."/>
            <person name="Wang W."/>
            <person name="Fu W."/>
            <person name="Wang T."/>
            <person name="Wang B."/>
            <person name="Zhang J."/>
            <person name="Peng Z."/>
            <person name="Li Y."/>
            <person name="Li N."/>
            <person name="Wang J."/>
            <person name="Chen M."/>
            <person name="He Y."/>
            <person name="Tan F."/>
            <person name="Song X."/>
            <person name="Zheng Q."/>
            <person name="Huang R."/>
            <person name="Yang H."/>
            <person name="Du X."/>
            <person name="Chen L."/>
            <person name="Yang M."/>
            <person name="Gaffney P.M."/>
            <person name="Wang S."/>
            <person name="Luo L."/>
            <person name="She Z."/>
            <person name="Ming Y."/>
            <person name="Huang W."/>
            <person name="Zhang S."/>
            <person name="Huang B."/>
            <person name="Zhang Y."/>
            <person name="Qu T."/>
            <person name="Ni P."/>
            <person name="Miao G."/>
            <person name="Wang J."/>
            <person name="Wang Q."/>
            <person name="Steinberg C.E."/>
            <person name="Wang H."/>
            <person name="Li N."/>
            <person name="Qian L."/>
            <person name="Zhang G."/>
            <person name="Li Y."/>
            <person name="Yang H."/>
            <person name="Liu X."/>
            <person name="Wang J."/>
            <person name="Yin Y."/>
            <person name="Wang J."/>
        </authorList>
    </citation>
    <scope>NUCLEOTIDE SEQUENCE [LARGE SCALE GENOMIC DNA]</scope>
    <source>
        <strain evidence="7">05x7-T-G4-1.051#20</strain>
    </source>
</reference>
<evidence type="ECO:0000256" key="1">
    <source>
        <dbReference type="ARBA" id="ARBA00009673"/>
    </source>
</evidence>
<dbReference type="AlphaFoldDB" id="K1QSG6"/>
<proteinExistence type="inferred from homology"/>
<dbReference type="EC" id="3.1.1.96" evidence="2 5"/>
<dbReference type="GO" id="GO:0051500">
    <property type="term" value="F:D-tyrosyl-tRNA(Tyr) deacylase activity"/>
    <property type="evidence" value="ECO:0007669"/>
    <property type="project" value="TreeGrafter"/>
</dbReference>
<comment type="catalytic activity">
    <reaction evidence="3">
        <text>glycyl-tRNA(Ala) + H2O = tRNA(Ala) + glycine + H(+)</text>
        <dbReference type="Rhea" id="RHEA:53744"/>
        <dbReference type="Rhea" id="RHEA-COMP:9657"/>
        <dbReference type="Rhea" id="RHEA-COMP:13640"/>
        <dbReference type="ChEBI" id="CHEBI:15377"/>
        <dbReference type="ChEBI" id="CHEBI:15378"/>
        <dbReference type="ChEBI" id="CHEBI:57305"/>
        <dbReference type="ChEBI" id="CHEBI:78442"/>
        <dbReference type="ChEBI" id="CHEBI:78522"/>
        <dbReference type="EC" id="3.1.1.96"/>
    </reaction>
</comment>